<protein>
    <submittedName>
        <fullName evidence="4">LITAF domain-containing protein</fullName>
    </submittedName>
</protein>
<name>A0A0K0DSS4_STRER</name>
<dbReference type="AlphaFoldDB" id="A0A0K0DSS4"/>
<evidence type="ECO:0000313" key="4">
    <source>
        <dbReference type="WBParaSite" id="TCONS_00001488.p1"/>
    </source>
</evidence>
<proteinExistence type="predicted"/>
<evidence type="ECO:0000256" key="1">
    <source>
        <dbReference type="SAM" id="MobiDB-lite"/>
    </source>
</evidence>
<evidence type="ECO:0000313" key="3">
    <source>
        <dbReference type="WBParaSite" id="SSTP_0000028800.1"/>
    </source>
</evidence>
<evidence type="ECO:0000313" key="2">
    <source>
        <dbReference type="Proteomes" id="UP000035681"/>
    </source>
</evidence>
<dbReference type="Proteomes" id="UP000035681">
    <property type="component" value="Unplaced"/>
</dbReference>
<feature type="region of interest" description="Disordered" evidence="1">
    <location>
        <begin position="1"/>
        <end position="22"/>
    </location>
</feature>
<accession>A0A0K0DSS4</accession>
<sequence>MIPEKGTLYPPQPTENPYLGGSQYEEIHHPNISRIAPPQIGFQNGACQPLPTTNQPPLHQFQQNVPEMKNPNEPPPPYAPQVISPIPHPTPVAIQMPMIQQMPNPNIVVNNGNENMGGGGINSQNPEQVAALINLKIVKCPFCGLVQIAVWKLELVDGGIFYNKFMYFFLNILINPIY</sequence>
<keyword evidence="2" id="KW-1185">Reference proteome</keyword>
<dbReference type="WBParaSite" id="SSTP_0000028800.1">
    <property type="protein sequence ID" value="SSTP_0000028800.1"/>
    <property type="gene ID" value="SSTP_0000028800"/>
</dbReference>
<organism evidence="3">
    <name type="scientific">Strongyloides stercoralis</name>
    <name type="common">Threadworm</name>
    <dbReference type="NCBI Taxonomy" id="6248"/>
    <lineage>
        <taxon>Eukaryota</taxon>
        <taxon>Metazoa</taxon>
        <taxon>Ecdysozoa</taxon>
        <taxon>Nematoda</taxon>
        <taxon>Chromadorea</taxon>
        <taxon>Rhabditida</taxon>
        <taxon>Tylenchina</taxon>
        <taxon>Panagrolaimomorpha</taxon>
        <taxon>Strongyloidoidea</taxon>
        <taxon>Strongyloididae</taxon>
        <taxon>Strongyloides</taxon>
    </lineage>
</organism>
<dbReference type="WBParaSite" id="TCONS_00001488.p1">
    <property type="protein sequence ID" value="TCONS_00001488.p1"/>
    <property type="gene ID" value="XLOC_001368"/>
</dbReference>
<reference evidence="3" key="1">
    <citation type="submission" date="2015-08" db="UniProtKB">
        <authorList>
            <consortium name="WormBaseParasite"/>
        </authorList>
    </citation>
    <scope>IDENTIFICATION</scope>
</reference>